<dbReference type="RefSeq" id="XP_039140124.1">
    <property type="nucleotide sequence ID" value="XM_039284190.1"/>
</dbReference>
<accession>A0AB40CL81</accession>
<dbReference type="GeneID" id="120277373"/>
<gene>
    <name evidence="3" type="primary">LOC120277373</name>
</gene>
<dbReference type="InterPro" id="IPR011333">
    <property type="entry name" value="SKP1/BTB/POZ_sf"/>
</dbReference>
<dbReference type="SUPFAM" id="SSF54695">
    <property type="entry name" value="POZ domain"/>
    <property type="match status" value="1"/>
</dbReference>
<dbReference type="AlphaFoldDB" id="A0AB40CL81"/>
<evidence type="ECO:0000256" key="1">
    <source>
        <dbReference type="ARBA" id="ARBA00004906"/>
    </source>
</evidence>
<organism evidence="2 3">
    <name type="scientific">Dioscorea cayennensis subsp. rotundata</name>
    <name type="common">White Guinea yam</name>
    <name type="synonym">Dioscorea rotundata</name>
    <dbReference type="NCBI Taxonomy" id="55577"/>
    <lineage>
        <taxon>Eukaryota</taxon>
        <taxon>Viridiplantae</taxon>
        <taxon>Streptophyta</taxon>
        <taxon>Embryophyta</taxon>
        <taxon>Tracheophyta</taxon>
        <taxon>Spermatophyta</taxon>
        <taxon>Magnoliopsida</taxon>
        <taxon>Liliopsida</taxon>
        <taxon>Dioscoreales</taxon>
        <taxon>Dioscoreaceae</taxon>
        <taxon>Dioscorea</taxon>
    </lineage>
</organism>
<dbReference type="InterPro" id="IPR038920">
    <property type="entry name" value="At3g05675-like"/>
</dbReference>
<evidence type="ECO:0000313" key="2">
    <source>
        <dbReference type="Proteomes" id="UP001515500"/>
    </source>
</evidence>
<dbReference type="Proteomes" id="UP001515500">
    <property type="component" value="Chromosome 15"/>
</dbReference>
<dbReference type="PANTHER" id="PTHR31060:SF30">
    <property type="entry name" value="OS07G0668800 PROTEIN"/>
    <property type="match status" value="1"/>
</dbReference>
<evidence type="ECO:0000313" key="3">
    <source>
        <dbReference type="RefSeq" id="XP_039140124.1"/>
    </source>
</evidence>
<dbReference type="Gene3D" id="3.30.710.10">
    <property type="entry name" value="Potassium Channel Kv1.1, Chain A"/>
    <property type="match status" value="1"/>
</dbReference>
<proteinExistence type="predicted"/>
<protein>
    <submittedName>
        <fullName evidence="3">BTB/POZ domain-containing protein At3g05675 isoform X1</fullName>
    </submittedName>
</protein>
<reference evidence="3" key="1">
    <citation type="submission" date="2025-08" db="UniProtKB">
        <authorList>
            <consortium name="RefSeq"/>
        </authorList>
    </citation>
    <scope>IDENTIFICATION</scope>
</reference>
<dbReference type="PANTHER" id="PTHR31060">
    <property type="entry name" value="OSJNBA0011J08.25 PROTEIN-RELATED"/>
    <property type="match status" value="1"/>
</dbReference>
<comment type="pathway">
    <text evidence="1">Protein modification; protein ubiquitination.</text>
</comment>
<sequence>MMPPRLGLGFGLGLLLRKGKPARRTRDCRSVSLGGWRGFSSYSVEQFSDDEYECEFEDQKDMDNWKCHVCCEPNYHLVVSMGCRGIYLVTPCMSGRIGDRATSDVVVRLRTPEGRDNWVYCHSEILIEKSKYFADRLSENWPTCQILDSRNCVEVYCQELEFNSHVSLLRLLYLPEPHTWYGVRNTLGILQVAVNLGCHQMARACLDYLEAVPWEEAEEEEILRMVPTLGSQYEVILARLQPVDPMAITGIFISAFRFATSSPPCHLRELKTSVQEQLEYMLTEDDDIPLLSLRDAVLKSEVRNCVKDLLSRLDCVILSLSSMLQELLSLLSDIAWVCQILCKMEMMKDLVHYWVSASDNIVKALDCLNSDGNVLDSRLKVVEVTCKVLEAISSGNVILPTSSRIHVVNAWLPFARRTRLLVEPSAPVLDYDEDSPVDPDCEIGSPVKMDAEIWQVMESAFVSIVLTLPSEVQAEILAEWLKSEAARYPDLTEAFEVWCYRSKIAYRRCVFLKGRNT</sequence>
<keyword evidence="2" id="KW-1185">Reference proteome</keyword>
<name>A0AB40CL81_DIOCR</name>